<proteinExistence type="predicted"/>
<gene>
    <name evidence="2" type="ORF">B0H63DRAFT_376459</name>
</gene>
<dbReference type="Proteomes" id="UP001285441">
    <property type="component" value="Unassembled WGS sequence"/>
</dbReference>
<organism evidence="2 3">
    <name type="scientific">Podospora didyma</name>
    <dbReference type="NCBI Taxonomy" id="330526"/>
    <lineage>
        <taxon>Eukaryota</taxon>
        <taxon>Fungi</taxon>
        <taxon>Dikarya</taxon>
        <taxon>Ascomycota</taxon>
        <taxon>Pezizomycotina</taxon>
        <taxon>Sordariomycetes</taxon>
        <taxon>Sordariomycetidae</taxon>
        <taxon>Sordariales</taxon>
        <taxon>Podosporaceae</taxon>
        <taxon>Podospora</taxon>
    </lineage>
</organism>
<evidence type="ECO:0000259" key="1">
    <source>
        <dbReference type="Pfam" id="PF06985"/>
    </source>
</evidence>
<feature type="non-terminal residue" evidence="2">
    <location>
        <position position="299"/>
    </location>
</feature>
<dbReference type="InterPro" id="IPR010730">
    <property type="entry name" value="HET"/>
</dbReference>
<evidence type="ECO:0000313" key="2">
    <source>
        <dbReference type="EMBL" id="KAK3389956.1"/>
    </source>
</evidence>
<dbReference type="PANTHER" id="PTHR10622:SF12">
    <property type="entry name" value="HET DOMAIN-CONTAINING PROTEIN"/>
    <property type="match status" value="1"/>
</dbReference>
<feature type="domain" description="Heterokaryon incompatibility" evidence="1">
    <location>
        <begin position="20"/>
        <end position="105"/>
    </location>
</feature>
<protein>
    <submittedName>
        <fullName evidence="2">Heterokaryon incompatibility protein-domain-containing protein</fullName>
    </submittedName>
</protein>
<keyword evidence="3" id="KW-1185">Reference proteome</keyword>
<dbReference type="AlphaFoldDB" id="A0AAE0NYH0"/>
<sequence>MWLLDTSKYTLTQTLYPEKYAILSHTWEDGEVTFQDIKDPAVASQKAGWVKIVQTCRLAKGQGFDRVWIDTCCIDKSSSAELSEAINSMFQWYKNADVCYVWLSDLPRAPDGPNSQASQNQLERDLPRCRWFTRGWTLQELIAPRNIKFYDRGWVMRGTKLTLVAQLADITNIAFLLLYNMSELYEYPVARRMSWAAKRQTTRLEDAAYCLLGIFEVNMPMIYGEGERAFQRLQEAIALSSNDMSLFAWSGGPGAAMPFHGIIARSPSQFAQCTKIVNNYEPLHYDSRSFAITNRGVEF</sequence>
<accession>A0AAE0NYH0</accession>
<dbReference type="EMBL" id="JAULSW010000002">
    <property type="protein sequence ID" value="KAK3389956.1"/>
    <property type="molecule type" value="Genomic_DNA"/>
</dbReference>
<dbReference type="Pfam" id="PF06985">
    <property type="entry name" value="HET"/>
    <property type="match status" value="1"/>
</dbReference>
<dbReference type="PANTHER" id="PTHR10622">
    <property type="entry name" value="HET DOMAIN-CONTAINING PROTEIN"/>
    <property type="match status" value="1"/>
</dbReference>
<evidence type="ECO:0000313" key="3">
    <source>
        <dbReference type="Proteomes" id="UP001285441"/>
    </source>
</evidence>
<name>A0AAE0NYH0_9PEZI</name>
<reference evidence="2" key="2">
    <citation type="submission" date="2023-06" db="EMBL/GenBank/DDBJ databases">
        <authorList>
            <consortium name="Lawrence Berkeley National Laboratory"/>
            <person name="Haridas S."/>
            <person name="Hensen N."/>
            <person name="Bonometti L."/>
            <person name="Westerberg I."/>
            <person name="Brannstrom I.O."/>
            <person name="Guillou S."/>
            <person name="Cros-Aarteil S."/>
            <person name="Calhoun S."/>
            <person name="Kuo A."/>
            <person name="Mondo S."/>
            <person name="Pangilinan J."/>
            <person name="Riley R."/>
            <person name="LaButti K."/>
            <person name="Andreopoulos B."/>
            <person name="Lipzen A."/>
            <person name="Chen C."/>
            <person name="Yanf M."/>
            <person name="Daum C."/>
            <person name="Ng V."/>
            <person name="Clum A."/>
            <person name="Steindorff A."/>
            <person name="Ohm R."/>
            <person name="Martin F."/>
            <person name="Silar P."/>
            <person name="Natvig D."/>
            <person name="Lalanne C."/>
            <person name="Gautier V."/>
            <person name="Ament-velasquez S.L."/>
            <person name="Kruys A."/>
            <person name="Hutchinson M.I."/>
            <person name="Powell A.J."/>
            <person name="Barry K."/>
            <person name="Miller A.N."/>
            <person name="Grigoriev I.V."/>
            <person name="Debuchy R."/>
            <person name="Gladieux P."/>
            <person name="Thoren M.H."/>
            <person name="Johannesson H."/>
        </authorList>
    </citation>
    <scope>NUCLEOTIDE SEQUENCE</scope>
    <source>
        <strain evidence="2">CBS 232.78</strain>
    </source>
</reference>
<reference evidence="2" key="1">
    <citation type="journal article" date="2023" name="Mol. Phylogenet. Evol.">
        <title>Genome-scale phylogeny and comparative genomics of the fungal order Sordariales.</title>
        <authorList>
            <person name="Hensen N."/>
            <person name="Bonometti L."/>
            <person name="Westerberg I."/>
            <person name="Brannstrom I.O."/>
            <person name="Guillou S."/>
            <person name="Cros-Aarteil S."/>
            <person name="Calhoun S."/>
            <person name="Haridas S."/>
            <person name="Kuo A."/>
            <person name="Mondo S."/>
            <person name="Pangilinan J."/>
            <person name="Riley R."/>
            <person name="LaButti K."/>
            <person name="Andreopoulos B."/>
            <person name="Lipzen A."/>
            <person name="Chen C."/>
            <person name="Yan M."/>
            <person name="Daum C."/>
            <person name="Ng V."/>
            <person name="Clum A."/>
            <person name="Steindorff A."/>
            <person name="Ohm R.A."/>
            <person name="Martin F."/>
            <person name="Silar P."/>
            <person name="Natvig D.O."/>
            <person name="Lalanne C."/>
            <person name="Gautier V."/>
            <person name="Ament-Velasquez S.L."/>
            <person name="Kruys A."/>
            <person name="Hutchinson M.I."/>
            <person name="Powell A.J."/>
            <person name="Barry K."/>
            <person name="Miller A.N."/>
            <person name="Grigoriev I.V."/>
            <person name="Debuchy R."/>
            <person name="Gladieux P."/>
            <person name="Hiltunen Thoren M."/>
            <person name="Johannesson H."/>
        </authorList>
    </citation>
    <scope>NUCLEOTIDE SEQUENCE</scope>
    <source>
        <strain evidence="2">CBS 232.78</strain>
    </source>
</reference>
<comment type="caution">
    <text evidence="2">The sequence shown here is derived from an EMBL/GenBank/DDBJ whole genome shotgun (WGS) entry which is preliminary data.</text>
</comment>